<evidence type="ECO:0000313" key="3">
    <source>
        <dbReference type="EMBL" id="MEN3534684.1"/>
    </source>
</evidence>
<dbReference type="PANTHER" id="PTHR43441:SF10">
    <property type="entry name" value="ACETYLTRANSFERASE"/>
    <property type="match status" value="1"/>
</dbReference>
<dbReference type="InterPro" id="IPR000182">
    <property type="entry name" value="GNAT_dom"/>
</dbReference>
<proteinExistence type="predicted"/>
<gene>
    <name evidence="3" type="ORF">AAH991_06200</name>
</gene>
<keyword evidence="4" id="KW-1185">Reference proteome</keyword>
<dbReference type="InterPro" id="IPR016181">
    <property type="entry name" value="Acyl_CoA_acyltransferase"/>
</dbReference>
<reference evidence="3 4" key="1">
    <citation type="submission" date="2024-05" db="EMBL/GenBank/DDBJ databases">
        <title>Microbispora sp.ZYX-F-249.</title>
        <authorList>
            <person name="Xie H."/>
        </authorList>
    </citation>
    <scope>NUCLEOTIDE SEQUENCE [LARGE SCALE GENOMIC DNA]</scope>
    <source>
        <strain evidence="3 4">ZYX-F-249</strain>
    </source>
</reference>
<name>A0ABV0AH74_9ACTN</name>
<feature type="domain" description="N-acetyltransferase" evidence="2">
    <location>
        <begin position="10"/>
        <end position="166"/>
    </location>
</feature>
<dbReference type="PANTHER" id="PTHR43441">
    <property type="entry name" value="RIBOSOMAL-PROTEIN-SERINE ACETYLTRANSFERASE"/>
    <property type="match status" value="1"/>
</dbReference>
<dbReference type="InterPro" id="IPR051908">
    <property type="entry name" value="Ribosomal_N-acetyltransferase"/>
</dbReference>
<organism evidence="3 4">
    <name type="scientific">Microbispora maris</name>
    <dbReference type="NCBI Taxonomy" id="3144104"/>
    <lineage>
        <taxon>Bacteria</taxon>
        <taxon>Bacillati</taxon>
        <taxon>Actinomycetota</taxon>
        <taxon>Actinomycetes</taxon>
        <taxon>Streptosporangiales</taxon>
        <taxon>Streptosporangiaceae</taxon>
        <taxon>Microbispora</taxon>
    </lineage>
</organism>
<dbReference type="Proteomes" id="UP001447516">
    <property type="component" value="Unassembled WGS sequence"/>
</dbReference>
<feature type="region of interest" description="Disordered" evidence="1">
    <location>
        <begin position="172"/>
        <end position="193"/>
    </location>
</feature>
<evidence type="ECO:0000256" key="1">
    <source>
        <dbReference type="SAM" id="MobiDB-lite"/>
    </source>
</evidence>
<sequence length="193" mass="20965">MHDTIAAGPLTLRPLTAGDADEMTGVLAGEELYSFIGGTAPTPAELRARYQALEARRSPDGRQEWLNWIIRRDVDGRAVGYVQATVTDEGRRAEVAWVVGTAWQGRGYATRAAAALAGWLRGRGVARIEARIHPDHHASMKVADRIGLLPTDHNEDGERLWTWERPGGLIAGPPGVRPPRFTRSCRPAPGSCG</sequence>
<dbReference type="Gene3D" id="3.40.630.30">
    <property type="match status" value="1"/>
</dbReference>
<protein>
    <submittedName>
        <fullName evidence="3">GNAT family N-acetyltransferase</fullName>
    </submittedName>
</protein>
<evidence type="ECO:0000313" key="4">
    <source>
        <dbReference type="Proteomes" id="UP001447516"/>
    </source>
</evidence>
<dbReference type="RefSeq" id="WP_346224761.1">
    <property type="nucleotide sequence ID" value="NZ_JBDJAW010000003.1"/>
</dbReference>
<dbReference type="EMBL" id="JBDJAW010000003">
    <property type="protein sequence ID" value="MEN3534684.1"/>
    <property type="molecule type" value="Genomic_DNA"/>
</dbReference>
<dbReference type="Pfam" id="PF13302">
    <property type="entry name" value="Acetyltransf_3"/>
    <property type="match status" value="1"/>
</dbReference>
<dbReference type="PROSITE" id="PS51186">
    <property type="entry name" value="GNAT"/>
    <property type="match status" value="1"/>
</dbReference>
<accession>A0ABV0AH74</accession>
<dbReference type="SUPFAM" id="SSF55729">
    <property type="entry name" value="Acyl-CoA N-acyltransferases (Nat)"/>
    <property type="match status" value="1"/>
</dbReference>
<comment type="caution">
    <text evidence="3">The sequence shown here is derived from an EMBL/GenBank/DDBJ whole genome shotgun (WGS) entry which is preliminary data.</text>
</comment>
<evidence type="ECO:0000259" key="2">
    <source>
        <dbReference type="PROSITE" id="PS51186"/>
    </source>
</evidence>